<name>A0A7I8JZT8_SPIIN</name>
<proteinExistence type="predicted"/>
<accession>A0A7I8JZT8</accession>
<sequence length="37" mass="4445">MPQAREAPICRREPPPTEEDRRWGRSRAHRRCAGRRC</sequence>
<dbReference type="AlphaFoldDB" id="A0A7I8JZT8"/>
<dbReference type="Proteomes" id="UP000663760">
    <property type="component" value="Chromosome 1"/>
</dbReference>
<gene>
    <name evidence="2" type="ORF">SI7747_01001485</name>
    <name evidence="3" type="ORF">SI8410_01001611</name>
</gene>
<dbReference type="EMBL" id="LR746264">
    <property type="protein sequence ID" value="CAA7389595.1"/>
    <property type="molecule type" value="Genomic_DNA"/>
</dbReference>
<evidence type="ECO:0000256" key="1">
    <source>
        <dbReference type="SAM" id="MobiDB-lite"/>
    </source>
</evidence>
<keyword evidence="4" id="KW-1185">Reference proteome</keyword>
<evidence type="ECO:0000313" key="4">
    <source>
        <dbReference type="Proteomes" id="UP000663760"/>
    </source>
</evidence>
<dbReference type="EMBL" id="LR743588">
    <property type="protein sequence ID" value="CAA2615129.1"/>
    <property type="molecule type" value="Genomic_DNA"/>
</dbReference>
<evidence type="ECO:0000313" key="2">
    <source>
        <dbReference type="EMBL" id="CAA2615129.1"/>
    </source>
</evidence>
<reference evidence="3" key="1">
    <citation type="submission" date="2020-02" db="EMBL/GenBank/DDBJ databases">
        <authorList>
            <person name="Scholz U."/>
            <person name="Mascher M."/>
            <person name="Fiebig A."/>
        </authorList>
    </citation>
    <scope>NUCLEOTIDE SEQUENCE</scope>
</reference>
<feature type="compositionally biased region" description="Basic and acidic residues" evidence="1">
    <location>
        <begin position="8"/>
        <end position="23"/>
    </location>
</feature>
<evidence type="ECO:0000313" key="3">
    <source>
        <dbReference type="EMBL" id="CAA7389595.1"/>
    </source>
</evidence>
<protein>
    <submittedName>
        <fullName evidence="3">Uncharacterized protein</fullName>
    </submittedName>
</protein>
<organism evidence="3 4">
    <name type="scientific">Spirodela intermedia</name>
    <name type="common">Intermediate duckweed</name>
    <dbReference type="NCBI Taxonomy" id="51605"/>
    <lineage>
        <taxon>Eukaryota</taxon>
        <taxon>Viridiplantae</taxon>
        <taxon>Streptophyta</taxon>
        <taxon>Embryophyta</taxon>
        <taxon>Tracheophyta</taxon>
        <taxon>Spermatophyta</taxon>
        <taxon>Magnoliopsida</taxon>
        <taxon>Liliopsida</taxon>
        <taxon>Araceae</taxon>
        <taxon>Lemnoideae</taxon>
        <taxon>Spirodela</taxon>
    </lineage>
</organism>
<feature type="region of interest" description="Disordered" evidence="1">
    <location>
        <begin position="1"/>
        <end position="25"/>
    </location>
</feature>